<organism evidence="1 2">
    <name type="scientific">Orbilia brochopaga</name>
    <dbReference type="NCBI Taxonomy" id="3140254"/>
    <lineage>
        <taxon>Eukaryota</taxon>
        <taxon>Fungi</taxon>
        <taxon>Dikarya</taxon>
        <taxon>Ascomycota</taxon>
        <taxon>Pezizomycotina</taxon>
        <taxon>Orbiliomycetes</taxon>
        <taxon>Orbiliales</taxon>
        <taxon>Orbiliaceae</taxon>
        <taxon>Orbilia</taxon>
    </lineage>
</organism>
<keyword evidence="2" id="KW-1185">Reference proteome</keyword>
<dbReference type="SUPFAM" id="SSF54909">
    <property type="entry name" value="Dimeric alpha+beta barrel"/>
    <property type="match status" value="1"/>
</dbReference>
<evidence type="ECO:0000313" key="1">
    <source>
        <dbReference type="EMBL" id="KAK6344151.1"/>
    </source>
</evidence>
<gene>
    <name evidence="1" type="ORF">TWF696_007793</name>
</gene>
<sequence length="224" mass="24199">MSTYVTEVVTFNLRESVTRAQLTDPSGAHIAGLEILKQQEGFQKVLWGVTIPSVGPDPHKLFWFVEWDDIASHQKFQAQPYYQSFVNGILVITDTTNPAGPITVTHYPLSPPLSTIYPPSTTTITTTFTSPKVEYLSAMLKDDADPAKLAQDLSPLTEAVAAAGVPSTFAFAVENPRVMLVLNVWRDLDQNIAFAASESFKKAAGPLGGASAGPPVVMHLEILG</sequence>
<evidence type="ECO:0000313" key="2">
    <source>
        <dbReference type="Proteomes" id="UP001375240"/>
    </source>
</evidence>
<name>A0AAV9USE4_9PEZI</name>
<protein>
    <recommendedName>
        <fullName evidence="3">ABM domain-containing protein</fullName>
    </recommendedName>
</protein>
<dbReference type="Gene3D" id="3.30.70.100">
    <property type="match status" value="1"/>
</dbReference>
<reference evidence="1 2" key="1">
    <citation type="submission" date="2019-10" db="EMBL/GenBank/DDBJ databases">
        <authorList>
            <person name="Palmer J.M."/>
        </authorList>
    </citation>
    <scope>NUCLEOTIDE SEQUENCE [LARGE SCALE GENOMIC DNA]</scope>
    <source>
        <strain evidence="1 2">TWF696</strain>
    </source>
</reference>
<evidence type="ECO:0008006" key="3">
    <source>
        <dbReference type="Google" id="ProtNLM"/>
    </source>
</evidence>
<accession>A0AAV9USE4</accession>
<dbReference type="AlphaFoldDB" id="A0AAV9USE4"/>
<comment type="caution">
    <text evidence="1">The sequence shown here is derived from an EMBL/GenBank/DDBJ whole genome shotgun (WGS) entry which is preliminary data.</text>
</comment>
<dbReference type="InterPro" id="IPR011008">
    <property type="entry name" value="Dimeric_a/b-barrel"/>
</dbReference>
<dbReference type="Proteomes" id="UP001375240">
    <property type="component" value="Unassembled WGS sequence"/>
</dbReference>
<dbReference type="EMBL" id="JAVHNQ010000006">
    <property type="protein sequence ID" value="KAK6344151.1"/>
    <property type="molecule type" value="Genomic_DNA"/>
</dbReference>
<proteinExistence type="predicted"/>